<dbReference type="EMBL" id="JADNRY010000052">
    <property type="protein sequence ID" value="KAF9069313.1"/>
    <property type="molecule type" value="Genomic_DNA"/>
</dbReference>
<dbReference type="PANTHER" id="PTHR38248:SF2">
    <property type="entry name" value="FUNK1 11"/>
    <property type="match status" value="1"/>
</dbReference>
<dbReference type="SUPFAM" id="SSF56112">
    <property type="entry name" value="Protein kinase-like (PK-like)"/>
    <property type="match status" value="1"/>
</dbReference>
<dbReference type="OrthoDB" id="5569250at2759"/>
<gene>
    <name evidence="2" type="ORF">BDP27DRAFT_1363441</name>
</gene>
<comment type="caution">
    <text evidence="2">The sequence shown here is derived from an EMBL/GenBank/DDBJ whole genome shotgun (WGS) entry which is preliminary data.</text>
</comment>
<organism evidence="2 3">
    <name type="scientific">Rhodocollybia butyracea</name>
    <dbReference type="NCBI Taxonomy" id="206335"/>
    <lineage>
        <taxon>Eukaryota</taxon>
        <taxon>Fungi</taxon>
        <taxon>Dikarya</taxon>
        <taxon>Basidiomycota</taxon>
        <taxon>Agaricomycotina</taxon>
        <taxon>Agaricomycetes</taxon>
        <taxon>Agaricomycetidae</taxon>
        <taxon>Agaricales</taxon>
        <taxon>Marasmiineae</taxon>
        <taxon>Omphalotaceae</taxon>
        <taxon>Rhodocollybia</taxon>
    </lineage>
</organism>
<evidence type="ECO:0000313" key="3">
    <source>
        <dbReference type="Proteomes" id="UP000772434"/>
    </source>
</evidence>
<dbReference type="InterPro" id="IPR011009">
    <property type="entry name" value="Kinase-like_dom_sf"/>
</dbReference>
<name>A0A9P5PTZ4_9AGAR</name>
<accession>A0A9P5PTZ4</accession>
<dbReference type="PROSITE" id="PS50011">
    <property type="entry name" value="PROTEIN_KINASE_DOM"/>
    <property type="match status" value="1"/>
</dbReference>
<dbReference type="GO" id="GO:0004672">
    <property type="term" value="F:protein kinase activity"/>
    <property type="evidence" value="ECO:0007669"/>
    <property type="project" value="InterPro"/>
</dbReference>
<evidence type="ECO:0000313" key="2">
    <source>
        <dbReference type="EMBL" id="KAF9069313.1"/>
    </source>
</evidence>
<protein>
    <recommendedName>
        <fullName evidence="1">Protein kinase domain-containing protein</fullName>
    </recommendedName>
</protein>
<dbReference type="Pfam" id="PF17667">
    <property type="entry name" value="Pkinase_fungal"/>
    <property type="match status" value="1"/>
</dbReference>
<proteinExistence type="predicted"/>
<dbReference type="Proteomes" id="UP000772434">
    <property type="component" value="Unassembled WGS sequence"/>
</dbReference>
<sequence length="289" mass="34007">MILNIEQDCGLFSAMAIQTQITAEEKESAHWDLNLRPDLLDSDNALQAKLIEHCDFKGDERAVYEKRVLRVTISENLEPFSGTALTRTKDYAQVFYDILRVHHWLSENAKILHRDLHPGNIMLRRIGDKIYGVLNDFDRASESVTRTGDRTLNQRTGTRPYMAIDMLDDTWRLGHMYRHDLESLFYIILSFACYNKPFSKWFTGTRTDVFDAKYTFFRTLREPDIPIRHHFRVFEPGLRQMFSCIRRVYLPRILPRLGLDPDISFDQESMYEKFEKAMCSYNGVALETR</sequence>
<dbReference type="Gene3D" id="1.10.510.10">
    <property type="entry name" value="Transferase(Phosphotransferase) domain 1"/>
    <property type="match status" value="1"/>
</dbReference>
<reference evidence="2" key="1">
    <citation type="submission" date="2020-11" db="EMBL/GenBank/DDBJ databases">
        <authorList>
            <consortium name="DOE Joint Genome Institute"/>
            <person name="Ahrendt S."/>
            <person name="Riley R."/>
            <person name="Andreopoulos W."/>
            <person name="Labutti K."/>
            <person name="Pangilinan J."/>
            <person name="Ruiz-Duenas F.J."/>
            <person name="Barrasa J.M."/>
            <person name="Sanchez-Garcia M."/>
            <person name="Camarero S."/>
            <person name="Miyauchi S."/>
            <person name="Serrano A."/>
            <person name="Linde D."/>
            <person name="Babiker R."/>
            <person name="Drula E."/>
            <person name="Ayuso-Fernandez I."/>
            <person name="Pacheco R."/>
            <person name="Padilla G."/>
            <person name="Ferreira P."/>
            <person name="Barriuso J."/>
            <person name="Kellner H."/>
            <person name="Castanera R."/>
            <person name="Alfaro M."/>
            <person name="Ramirez L."/>
            <person name="Pisabarro A.G."/>
            <person name="Kuo A."/>
            <person name="Tritt A."/>
            <person name="Lipzen A."/>
            <person name="He G."/>
            <person name="Yan M."/>
            <person name="Ng V."/>
            <person name="Cullen D."/>
            <person name="Martin F."/>
            <person name="Rosso M.-N."/>
            <person name="Henrissat B."/>
            <person name="Hibbett D."/>
            <person name="Martinez A.T."/>
            <person name="Grigoriev I.V."/>
        </authorList>
    </citation>
    <scope>NUCLEOTIDE SEQUENCE</scope>
    <source>
        <strain evidence="2">AH 40177</strain>
    </source>
</reference>
<keyword evidence="3" id="KW-1185">Reference proteome</keyword>
<evidence type="ECO:0000259" key="1">
    <source>
        <dbReference type="PROSITE" id="PS50011"/>
    </source>
</evidence>
<dbReference type="PANTHER" id="PTHR38248">
    <property type="entry name" value="FUNK1 6"/>
    <property type="match status" value="1"/>
</dbReference>
<dbReference type="AlphaFoldDB" id="A0A9P5PTZ4"/>
<dbReference type="InterPro" id="IPR040976">
    <property type="entry name" value="Pkinase_fungal"/>
</dbReference>
<dbReference type="GO" id="GO:0005524">
    <property type="term" value="F:ATP binding"/>
    <property type="evidence" value="ECO:0007669"/>
    <property type="project" value="InterPro"/>
</dbReference>
<dbReference type="InterPro" id="IPR000719">
    <property type="entry name" value="Prot_kinase_dom"/>
</dbReference>
<feature type="domain" description="Protein kinase" evidence="1">
    <location>
        <begin position="1"/>
        <end position="289"/>
    </location>
</feature>